<dbReference type="PROSITE" id="PS00523">
    <property type="entry name" value="SULFATASE_1"/>
    <property type="match status" value="1"/>
</dbReference>
<dbReference type="PROSITE" id="PS51257">
    <property type="entry name" value="PROKAR_LIPOPROTEIN"/>
    <property type="match status" value="1"/>
</dbReference>
<keyword evidence="2" id="KW-0479">Metal-binding</keyword>
<dbReference type="InterPro" id="IPR050738">
    <property type="entry name" value="Sulfatase"/>
</dbReference>
<proteinExistence type="inferred from homology"/>
<dbReference type="InterPro" id="IPR024607">
    <property type="entry name" value="Sulfatase_CS"/>
</dbReference>
<evidence type="ECO:0000256" key="5">
    <source>
        <dbReference type="SAM" id="SignalP"/>
    </source>
</evidence>
<feature type="signal peptide" evidence="5">
    <location>
        <begin position="1"/>
        <end position="19"/>
    </location>
</feature>
<comment type="similarity">
    <text evidence="1">Belongs to the sulfatase family.</text>
</comment>
<dbReference type="EMBL" id="AP024702">
    <property type="protein sequence ID" value="BCX49813.1"/>
    <property type="molecule type" value="Genomic_DNA"/>
</dbReference>
<dbReference type="PANTHER" id="PTHR42693:SF53">
    <property type="entry name" value="ENDO-4-O-SULFATASE"/>
    <property type="match status" value="1"/>
</dbReference>
<accession>A0ABN6H9H5</accession>
<name>A0ABN6H9H5_9BACT</name>
<sequence length="558" mass="62195">MRLIHPLLIPLLAALFVSACGKPKDGTETVKAGSDSGPEAVAGSKRPNILFLITDDQFKQHMNWMPEGRQANGKFRNFTPNTDRLADHATVFDRQYVTSPVCTPSRFAVLTGMYPSRSMAGVFLDRQRELGGQTSVEWNTFITEGMPTLPKLLRDAGYRTGIVGKNHVVEVNGMDKPEWLAKADDPAMLKVLRENYDKQLDAIHEAGFEFGASLYYDNPDFIGVKALASHNLDWIAKGALDFLDEKDERPFFLYCAVTIPHGPGEPERSYKADPRITALGMLDEPLDVLPPRETLEPRLEEAGVPAKWGRPNLLWLDDMVGALVTKLEETGQLENTIIVYFNDHGQEAKGTIYEGGVHSEGFISHNGPFPVGKRTDALVSNLDFAPTLLELADVSPGDARFDGESIVPVLKGDKEQVHESLFFELGFVRGVIQGDWKYIALRYPEPVAGMSVEKRQQVLDRFNENQKRRGRPVYTENPRTPFSHVQAIPGGGDAEHMSIGKYPAFYDQDQLYNLAEDPKEQRNLAGDSRYAAKLDELKMALQAHLKEMPGPFGDLKPE</sequence>
<evidence type="ECO:0000256" key="3">
    <source>
        <dbReference type="ARBA" id="ARBA00022801"/>
    </source>
</evidence>
<dbReference type="SUPFAM" id="SSF53649">
    <property type="entry name" value="Alkaline phosphatase-like"/>
    <property type="match status" value="1"/>
</dbReference>
<keyword evidence="8" id="KW-1185">Reference proteome</keyword>
<feature type="domain" description="Sulfatase N-terminal" evidence="6">
    <location>
        <begin position="47"/>
        <end position="394"/>
    </location>
</feature>
<dbReference type="Pfam" id="PF00884">
    <property type="entry name" value="Sulfatase"/>
    <property type="match status" value="1"/>
</dbReference>
<dbReference type="InterPro" id="IPR017850">
    <property type="entry name" value="Alkaline_phosphatase_core_sf"/>
</dbReference>
<organism evidence="7 8">
    <name type="scientific">Haloferula helveola</name>
    <dbReference type="NCBI Taxonomy" id="490095"/>
    <lineage>
        <taxon>Bacteria</taxon>
        <taxon>Pseudomonadati</taxon>
        <taxon>Verrucomicrobiota</taxon>
        <taxon>Verrucomicrobiia</taxon>
        <taxon>Verrucomicrobiales</taxon>
        <taxon>Verrucomicrobiaceae</taxon>
        <taxon>Haloferula</taxon>
    </lineage>
</organism>
<evidence type="ECO:0000256" key="2">
    <source>
        <dbReference type="ARBA" id="ARBA00022723"/>
    </source>
</evidence>
<dbReference type="Gene3D" id="3.40.720.10">
    <property type="entry name" value="Alkaline Phosphatase, subunit A"/>
    <property type="match status" value="2"/>
</dbReference>
<keyword evidence="3" id="KW-0378">Hydrolase</keyword>
<evidence type="ECO:0000259" key="6">
    <source>
        <dbReference type="Pfam" id="PF00884"/>
    </source>
</evidence>
<gene>
    <name evidence="7" type="ORF">HAHE_37210</name>
</gene>
<evidence type="ECO:0000313" key="7">
    <source>
        <dbReference type="EMBL" id="BCX49813.1"/>
    </source>
</evidence>
<evidence type="ECO:0000256" key="1">
    <source>
        <dbReference type="ARBA" id="ARBA00008779"/>
    </source>
</evidence>
<evidence type="ECO:0000313" key="8">
    <source>
        <dbReference type="Proteomes" id="UP001374893"/>
    </source>
</evidence>
<feature type="chain" id="PRO_5045154636" description="Sulfatase N-terminal domain-containing protein" evidence="5">
    <location>
        <begin position="20"/>
        <end position="558"/>
    </location>
</feature>
<protein>
    <recommendedName>
        <fullName evidence="6">Sulfatase N-terminal domain-containing protein</fullName>
    </recommendedName>
</protein>
<dbReference type="PANTHER" id="PTHR42693">
    <property type="entry name" value="ARYLSULFATASE FAMILY MEMBER"/>
    <property type="match status" value="1"/>
</dbReference>
<dbReference type="InterPro" id="IPR000917">
    <property type="entry name" value="Sulfatase_N"/>
</dbReference>
<keyword evidence="5" id="KW-0732">Signal</keyword>
<keyword evidence="4" id="KW-0106">Calcium</keyword>
<dbReference type="Proteomes" id="UP001374893">
    <property type="component" value="Chromosome"/>
</dbReference>
<reference evidence="7 8" key="1">
    <citation type="submission" date="2021-06" db="EMBL/GenBank/DDBJ databases">
        <title>Complete genome of Haloferula helveola possessing various polysaccharide degrading enzymes.</title>
        <authorList>
            <person name="Takami H."/>
            <person name="Huang C."/>
            <person name="Hamasaki K."/>
        </authorList>
    </citation>
    <scope>NUCLEOTIDE SEQUENCE [LARGE SCALE GENOMIC DNA]</scope>
    <source>
        <strain evidence="7 8">CN-1</strain>
    </source>
</reference>
<dbReference type="RefSeq" id="WP_338686591.1">
    <property type="nucleotide sequence ID" value="NZ_AP024702.1"/>
</dbReference>
<evidence type="ECO:0000256" key="4">
    <source>
        <dbReference type="ARBA" id="ARBA00022837"/>
    </source>
</evidence>